<evidence type="ECO:0008006" key="5">
    <source>
        <dbReference type="Google" id="ProtNLM"/>
    </source>
</evidence>
<evidence type="ECO:0000313" key="3">
    <source>
        <dbReference type="EMBL" id="KIP02869.1"/>
    </source>
</evidence>
<dbReference type="HOGENOM" id="CLU_963479_0_0_1"/>
<dbReference type="Gene3D" id="2.60.120.260">
    <property type="entry name" value="Galactose-binding domain-like"/>
    <property type="match status" value="1"/>
</dbReference>
<dbReference type="EMBL" id="KN840648">
    <property type="protein sequence ID" value="KIP02869.1"/>
    <property type="molecule type" value="Genomic_DNA"/>
</dbReference>
<feature type="transmembrane region" description="Helical" evidence="2">
    <location>
        <begin position="180"/>
        <end position="204"/>
    </location>
</feature>
<name>A0A0C3NE46_PHLG1</name>
<sequence>MTLISVDDTDPRITYLGGWNTSGVPAEYNSTTHYASSNYQAFTFTFHGTQILVFGTVPENDGIGVHTAVQYVLDNRPPEMQTFPQTQSDLHQTNFFTSPPLPSGQHNLAAIVTSVGPHYFFDFLQYEDGLNSTTGLLSTSITHSTSIASSLSALSSLTSITVQVVPTASNRTTGNDTNHLATISIAVFAPICAVLVAIIGVFAYRGRRRNMAETTKVTLDPFICPAPRSERSSSCDSRVMDVPSSFWGPSDRRHDSSHSPSPQRAHLNAQEKRVVARLVVLNRSLTAGSRTGASSSVPPGYGDQ</sequence>
<proteinExistence type="predicted"/>
<gene>
    <name evidence="3" type="ORF">PHLGIDRAFT_275426</name>
</gene>
<accession>A0A0C3NE46</accession>
<dbReference type="STRING" id="745531.A0A0C3NE46"/>
<keyword evidence="2" id="KW-0472">Membrane</keyword>
<dbReference type="Proteomes" id="UP000053257">
    <property type="component" value="Unassembled WGS sequence"/>
</dbReference>
<protein>
    <recommendedName>
        <fullName evidence="5">Transmembrane protein</fullName>
    </recommendedName>
</protein>
<evidence type="ECO:0000313" key="4">
    <source>
        <dbReference type="Proteomes" id="UP000053257"/>
    </source>
</evidence>
<keyword evidence="2" id="KW-0812">Transmembrane</keyword>
<evidence type="ECO:0000256" key="1">
    <source>
        <dbReference type="SAM" id="MobiDB-lite"/>
    </source>
</evidence>
<reference evidence="3 4" key="1">
    <citation type="journal article" date="2014" name="PLoS Genet.">
        <title>Analysis of the Phlebiopsis gigantea genome, transcriptome and secretome provides insight into its pioneer colonization strategies of wood.</title>
        <authorList>
            <person name="Hori C."/>
            <person name="Ishida T."/>
            <person name="Igarashi K."/>
            <person name="Samejima M."/>
            <person name="Suzuki H."/>
            <person name="Master E."/>
            <person name="Ferreira P."/>
            <person name="Ruiz-Duenas F.J."/>
            <person name="Held B."/>
            <person name="Canessa P."/>
            <person name="Larrondo L.F."/>
            <person name="Schmoll M."/>
            <person name="Druzhinina I.S."/>
            <person name="Kubicek C.P."/>
            <person name="Gaskell J.A."/>
            <person name="Kersten P."/>
            <person name="St John F."/>
            <person name="Glasner J."/>
            <person name="Sabat G."/>
            <person name="Splinter BonDurant S."/>
            <person name="Syed K."/>
            <person name="Yadav J."/>
            <person name="Mgbeahuruike A.C."/>
            <person name="Kovalchuk A."/>
            <person name="Asiegbu F.O."/>
            <person name="Lackner G."/>
            <person name="Hoffmeister D."/>
            <person name="Rencoret J."/>
            <person name="Gutierrez A."/>
            <person name="Sun H."/>
            <person name="Lindquist E."/>
            <person name="Barry K."/>
            <person name="Riley R."/>
            <person name="Grigoriev I.V."/>
            <person name="Henrissat B."/>
            <person name="Kues U."/>
            <person name="Berka R.M."/>
            <person name="Martinez A.T."/>
            <person name="Covert S.F."/>
            <person name="Blanchette R.A."/>
            <person name="Cullen D."/>
        </authorList>
    </citation>
    <scope>NUCLEOTIDE SEQUENCE [LARGE SCALE GENOMIC DNA]</scope>
    <source>
        <strain evidence="3 4">11061_1 CR5-6</strain>
    </source>
</reference>
<dbReference type="OrthoDB" id="2757832at2759"/>
<keyword evidence="4" id="KW-1185">Reference proteome</keyword>
<organism evidence="3 4">
    <name type="scientific">Phlebiopsis gigantea (strain 11061_1 CR5-6)</name>
    <name type="common">White-rot fungus</name>
    <name type="synonym">Peniophora gigantea</name>
    <dbReference type="NCBI Taxonomy" id="745531"/>
    <lineage>
        <taxon>Eukaryota</taxon>
        <taxon>Fungi</taxon>
        <taxon>Dikarya</taxon>
        <taxon>Basidiomycota</taxon>
        <taxon>Agaricomycotina</taxon>
        <taxon>Agaricomycetes</taxon>
        <taxon>Polyporales</taxon>
        <taxon>Phanerochaetaceae</taxon>
        <taxon>Phlebiopsis</taxon>
    </lineage>
</organism>
<feature type="region of interest" description="Disordered" evidence="1">
    <location>
        <begin position="246"/>
        <end position="271"/>
    </location>
</feature>
<evidence type="ECO:0000256" key="2">
    <source>
        <dbReference type="SAM" id="Phobius"/>
    </source>
</evidence>
<keyword evidence="2" id="KW-1133">Transmembrane helix</keyword>
<dbReference type="AlphaFoldDB" id="A0A0C3NE46"/>